<dbReference type="VEuPathDB" id="TriTrypDB:C3747_161g98"/>
<evidence type="ECO:0000313" key="2">
    <source>
        <dbReference type="Proteomes" id="UP000246121"/>
    </source>
</evidence>
<dbReference type="VEuPathDB" id="TriTrypDB:BCY84_02376"/>
<protein>
    <submittedName>
        <fullName evidence="1">Putative retrotransposon hot spot protein (RHS,)</fullName>
    </submittedName>
</protein>
<evidence type="ECO:0000313" key="1">
    <source>
        <dbReference type="EMBL" id="PWU89223.1"/>
    </source>
</evidence>
<proteinExistence type="predicted"/>
<dbReference type="EMBL" id="PRFA01000062">
    <property type="protein sequence ID" value="PWU89223.1"/>
    <property type="molecule type" value="Genomic_DNA"/>
</dbReference>
<comment type="caution">
    <text evidence="1">The sequence shown here is derived from an EMBL/GenBank/DDBJ whole genome shotgun (WGS) entry which is preliminary data.</text>
</comment>
<dbReference type="AlphaFoldDB" id="A0A2V2V4A6"/>
<reference evidence="1 2" key="1">
    <citation type="journal article" date="2018" name="Microb. Genom.">
        <title>Expanding an expanded genome: long-read sequencing of Trypanosoma cruzi.</title>
        <authorList>
            <person name="Berna L."/>
            <person name="Rodriguez M."/>
            <person name="Chiribao M.L."/>
            <person name="Parodi-Talice A."/>
            <person name="Pita S."/>
            <person name="Rijo G."/>
            <person name="Alvarez-Valin F."/>
            <person name="Robello C."/>
        </authorList>
    </citation>
    <scope>NUCLEOTIDE SEQUENCE [LARGE SCALE GENOMIC DNA]</scope>
    <source>
        <strain evidence="1 2">Dm28c</strain>
    </source>
</reference>
<dbReference type="VEuPathDB" id="TriTrypDB:TcCL_Unassigned01313"/>
<sequence>MSPQQNEAFVFTMAGQHLQGYALGIWMANAMREGASWFFCAVRIAEIFRKKYIHIYTYIFPVRAYHDAPLLWRVFLGVCVWPWLQRILFPLLCVFSCVSGYVPTSSCRVSAVTAVPHGCGTVASGMRGRTLRAHHVVIVGSHQHCAGWMVPAHRRCGGPRASSTVPSHRAYGTLVLAASNFCA</sequence>
<dbReference type="VEuPathDB" id="TriTrypDB:TCDM_12858"/>
<dbReference type="VEuPathDB" id="TriTrypDB:C4B63_62g95"/>
<dbReference type="Proteomes" id="UP000246121">
    <property type="component" value="Unassembled WGS sequence"/>
</dbReference>
<accession>A0A2V2V4A6</accession>
<gene>
    <name evidence="1" type="ORF">C4B63_62g95</name>
</gene>
<name>A0A2V2V4A6_TRYCR</name>
<dbReference type="VEuPathDB" id="TriTrypDB:TcCLB.507841.14"/>
<dbReference type="VEuPathDB" id="TriTrypDB:ECC02_012120"/>
<dbReference type="VEuPathDB" id="TriTrypDB:TCSYLVIO_004871"/>
<organism evidence="1 2">
    <name type="scientific">Trypanosoma cruzi</name>
    <dbReference type="NCBI Taxonomy" id="5693"/>
    <lineage>
        <taxon>Eukaryota</taxon>
        <taxon>Discoba</taxon>
        <taxon>Euglenozoa</taxon>
        <taxon>Kinetoplastea</taxon>
        <taxon>Metakinetoplastina</taxon>
        <taxon>Trypanosomatida</taxon>
        <taxon>Trypanosomatidae</taxon>
        <taxon>Trypanosoma</taxon>
        <taxon>Schizotrypanum</taxon>
    </lineage>
</organism>